<keyword evidence="2" id="KW-1185">Reference proteome</keyword>
<dbReference type="AlphaFoldDB" id="A0A9W9RJG9"/>
<reference evidence="1" key="1">
    <citation type="submission" date="2022-12" db="EMBL/GenBank/DDBJ databases">
        <authorList>
            <person name="Petersen C."/>
        </authorList>
    </citation>
    <scope>NUCLEOTIDE SEQUENCE</scope>
    <source>
        <strain evidence="1">IBT 35675</strain>
    </source>
</reference>
<dbReference type="EMBL" id="JAPZBR010000002">
    <property type="protein sequence ID" value="KAJ5361355.1"/>
    <property type="molecule type" value="Genomic_DNA"/>
</dbReference>
<evidence type="ECO:0000313" key="2">
    <source>
        <dbReference type="Proteomes" id="UP001148299"/>
    </source>
</evidence>
<dbReference type="Proteomes" id="UP001148299">
    <property type="component" value="Unassembled WGS sequence"/>
</dbReference>
<name>A0A9W9RJG9_PENBR</name>
<comment type="caution">
    <text evidence="1">The sequence shown here is derived from an EMBL/GenBank/DDBJ whole genome shotgun (WGS) entry which is preliminary data.</text>
</comment>
<protein>
    <submittedName>
        <fullName evidence="1">Uncharacterized protein</fullName>
    </submittedName>
</protein>
<proteinExistence type="predicted"/>
<gene>
    <name evidence="1" type="ORF">N7541_002199</name>
</gene>
<sequence length="350" mass="41082">MSLSGKDVQRDGFIYGLEGFRAYPGPMKRIEGPQLRLMFLPKLTYQAQTLFRSNPGLVRSQLRHYGVQFDENNFAGRGTVLLKKVLEQGQCDQVPLSITLLQDEMLQEWLHQFTDAQLSDRPDLMMEKYFSSQGQPDHTKFGAGDVLEVPFDGSNPILPSQMMHAASQLIGLGYQQAPLGPPHVFMGWDTDAVADASRQYALREYEKIQDVNRITIQRDMAVQELADREEERIKKEKIDKEIDKLVLARRREYEQYLRDREEQQLREENELGAQREEALRENEKQRIDQEIQLEEQIQFEEQMELDEQDHLEDQMQFEEQIQLEEEIQFEQEEYGTTLWDQFPGCYSKSF</sequence>
<evidence type="ECO:0000313" key="1">
    <source>
        <dbReference type="EMBL" id="KAJ5361355.1"/>
    </source>
</evidence>
<accession>A0A9W9RJG9</accession>
<organism evidence="1 2">
    <name type="scientific">Penicillium brevicompactum</name>
    <dbReference type="NCBI Taxonomy" id="5074"/>
    <lineage>
        <taxon>Eukaryota</taxon>
        <taxon>Fungi</taxon>
        <taxon>Dikarya</taxon>
        <taxon>Ascomycota</taxon>
        <taxon>Pezizomycotina</taxon>
        <taxon>Eurotiomycetes</taxon>
        <taxon>Eurotiomycetidae</taxon>
        <taxon>Eurotiales</taxon>
        <taxon>Aspergillaceae</taxon>
        <taxon>Penicillium</taxon>
    </lineage>
</organism>
<reference evidence="1" key="2">
    <citation type="journal article" date="2023" name="IMA Fungus">
        <title>Comparative genomic study of the Penicillium genus elucidates a diverse pangenome and 15 lateral gene transfer events.</title>
        <authorList>
            <person name="Petersen C."/>
            <person name="Sorensen T."/>
            <person name="Nielsen M.R."/>
            <person name="Sondergaard T.E."/>
            <person name="Sorensen J.L."/>
            <person name="Fitzpatrick D.A."/>
            <person name="Frisvad J.C."/>
            <person name="Nielsen K.L."/>
        </authorList>
    </citation>
    <scope>NUCLEOTIDE SEQUENCE</scope>
    <source>
        <strain evidence="1">IBT 35675</strain>
    </source>
</reference>